<keyword evidence="6 7" id="KW-0472">Membrane</keyword>
<organism evidence="11 12">
    <name type="scientific">Candidatus Fimadaptatus faecigallinarum</name>
    <dbReference type="NCBI Taxonomy" id="2840814"/>
    <lineage>
        <taxon>Bacteria</taxon>
        <taxon>Bacillati</taxon>
        <taxon>Bacillota</taxon>
        <taxon>Clostridia</taxon>
        <taxon>Eubacteriales</taxon>
        <taxon>Candidatus Fimadaptatus</taxon>
    </lineage>
</organism>
<feature type="domain" description="Mechanosensitive ion channel MscS" evidence="8">
    <location>
        <begin position="116"/>
        <end position="181"/>
    </location>
</feature>
<feature type="transmembrane region" description="Helical" evidence="7">
    <location>
        <begin position="26"/>
        <end position="47"/>
    </location>
</feature>
<dbReference type="Gene3D" id="2.30.30.60">
    <property type="match status" value="1"/>
</dbReference>
<feature type="domain" description="Mechanosensitive ion channel transmembrane helices 2/3" evidence="10">
    <location>
        <begin position="78"/>
        <end position="115"/>
    </location>
</feature>
<evidence type="ECO:0000256" key="4">
    <source>
        <dbReference type="ARBA" id="ARBA00022692"/>
    </source>
</evidence>
<evidence type="ECO:0000313" key="12">
    <source>
        <dbReference type="Proteomes" id="UP000824123"/>
    </source>
</evidence>
<protein>
    <submittedName>
        <fullName evidence="11">Mechanosensitive ion channel family protein</fullName>
    </submittedName>
</protein>
<dbReference type="InterPro" id="IPR006685">
    <property type="entry name" value="MscS_channel_2nd"/>
</dbReference>
<dbReference type="InterPro" id="IPR023408">
    <property type="entry name" value="MscS_beta-dom_sf"/>
</dbReference>
<dbReference type="Gene3D" id="1.10.287.1260">
    <property type="match status" value="1"/>
</dbReference>
<reference evidence="11" key="2">
    <citation type="journal article" date="2021" name="PeerJ">
        <title>Extensive microbial diversity within the chicken gut microbiome revealed by metagenomics and culture.</title>
        <authorList>
            <person name="Gilroy R."/>
            <person name="Ravi A."/>
            <person name="Getino M."/>
            <person name="Pursley I."/>
            <person name="Horton D.L."/>
            <person name="Alikhan N.F."/>
            <person name="Baker D."/>
            <person name="Gharbi K."/>
            <person name="Hall N."/>
            <person name="Watson M."/>
            <person name="Adriaenssens E.M."/>
            <person name="Foster-Nyarko E."/>
            <person name="Jarju S."/>
            <person name="Secka A."/>
            <person name="Antonio M."/>
            <person name="Oren A."/>
            <person name="Chaudhuri R.R."/>
            <person name="La Ragione R."/>
            <person name="Hildebrand F."/>
            <person name="Pallen M.J."/>
        </authorList>
    </citation>
    <scope>NUCLEOTIDE SEQUENCE</scope>
    <source>
        <strain evidence="11">ChiSxjej2B14-8506</strain>
    </source>
</reference>
<dbReference type="PANTHER" id="PTHR30460:SF0">
    <property type="entry name" value="MODERATE CONDUCTANCE MECHANOSENSITIVE CHANNEL YBIO"/>
    <property type="match status" value="1"/>
</dbReference>
<dbReference type="InterPro" id="IPR049142">
    <property type="entry name" value="MS_channel_1st"/>
</dbReference>
<accession>A0A9D1S5D5</accession>
<dbReference type="Pfam" id="PF00924">
    <property type="entry name" value="MS_channel_2nd"/>
    <property type="match status" value="1"/>
</dbReference>
<dbReference type="SUPFAM" id="SSF50182">
    <property type="entry name" value="Sm-like ribonucleoproteins"/>
    <property type="match status" value="1"/>
</dbReference>
<evidence type="ECO:0000256" key="7">
    <source>
        <dbReference type="SAM" id="Phobius"/>
    </source>
</evidence>
<feature type="transmembrane region" description="Helical" evidence="7">
    <location>
        <begin position="96"/>
        <end position="118"/>
    </location>
</feature>
<name>A0A9D1S5D5_9FIRM</name>
<dbReference type="EMBL" id="DVNK01000060">
    <property type="protein sequence ID" value="HIU47585.1"/>
    <property type="molecule type" value="Genomic_DNA"/>
</dbReference>
<dbReference type="InterPro" id="IPR010920">
    <property type="entry name" value="LSM_dom_sf"/>
</dbReference>
<dbReference type="Pfam" id="PF21088">
    <property type="entry name" value="MS_channel_1st"/>
    <property type="match status" value="1"/>
</dbReference>
<evidence type="ECO:0000256" key="6">
    <source>
        <dbReference type="ARBA" id="ARBA00023136"/>
    </source>
</evidence>
<dbReference type="AlphaFoldDB" id="A0A9D1S5D5"/>
<keyword evidence="5 7" id="KW-1133">Transmembrane helix</keyword>
<dbReference type="GO" id="GO:0005886">
    <property type="term" value="C:plasma membrane"/>
    <property type="evidence" value="ECO:0007669"/>
    <property type="project" value="UniProtKB-SubCell"/>
</dbReference>
<dbReference type="Gene3D" id="3.30.70.100">
    <property type="match status" value="1"/>
</dbReference>
<dbReference type="SUPFAM" id="SSF82689">
    <property type="entry name" value="Mechanosensitive channel protein MscS (YggB), C-terminal domain"/>
    <property type="match status" value="1"/>
</dbReference>
<feature type="transmembrane region" description="Helical" evidence="7">
    <location>
        <begin position="68"/>
        <end position="90"/>
    </location>
</feature>
<evidence type="ECO:0000259" key="8">
    <source>
        <dbReference type="Pfam" id="PF00924"/>
    </source>
</evidence>
<keyword evidence="4 7" id="KW-0812">Transmembrane</keyword>
<dbReference type="InterPro" id="IPR011014">
    <property type="entry name" value="MscS_channel_TM-2"/>
</dbReference>
<evidence type="ECO:0000313" key="11">
    <source>
        <dbReference type="EMBL" id="HIU47585.1"/>
    </source>
</evidence>
<evidence type="ECO:0000259" key="10">
    <source>
        <dbReference type="Pfam" id="PF21088"/>
    </source>
</evidence>
<keyword evidence="3" id="KW-1003">Cell membrane</keyword>
<feature type="domain" description="Mechanosensitive ion channel MscS C-terminal" evidence="9">
    <location>
        <begin position="188"/>
        <end position="271"/>
    </location>
</feature>
<dbReference type="FunFam" id="2.30.30.60:FF:000001">
    <property type="entry name" value="MscS Mechanosensitive ion channel"/>
    <property type="match status" value="1"/>
</dbReference>
<sequence length="282" mass="30676">MDTELNRMGQFLQGLGTGAIDFGLRLLSALVVLAVCVAAMRVIRRLLKKVLTLKISPRAIPPARIESLTAFVLALYDVVAWFVIAMVTISKLGVDVTSLLTVAGVGGIAIGLGAQTLVKDMLAGLLFFVENQYQPGDVVTVAGVTGEVEKMTLRVTEIREYSGDLHVIPNGEIRAVANSTRSYHRAIVDLSVDYSEPLDRVTRVLNDELEHCFPGIEGLSATPVCLGVTKLADSGVEMRVSAECAVKQHWAVERELRRRIKDRFDAEGIELSLPQIVVHGRS</sequence>
<gene>
    <name evidence="11" type="ORF">IAC59_10085</name>
</gene>
<dbReference type="Pfam" id="PF21082">
    <property type="entry name" value="MS_channel_3rd"/>
    <property type="match status" value="1"/>
</dbReference>
<comment type="subcellular location">
    <subcellularLocation>
        <location evidence="1">Cell membrane</location>
        <topology evidence="1">Multi-pass membrane protein</topology>
    </subcellularLocation>
</comment>
<proteinExistence type="inferred from homology"/>
<evidence type="ECO:0000256" key="3">
    <source>
        <dbReference type="ARBA" id="ARBA00022475"/>
    </source>
</evidence>
<dbReference type="GO" id="GO:0008381">
    <property type="term" value="F:mechanosensitive monoatomic ion channel activity"/>
    <property type="evidence" value="ECO:0007669"/>
    <property type="project" value="InterPro"/>
</dbReference>
<reference evidence="11" key="1">
    <citation type="submission" date="2020-10" db="EMBL/GenBank/DDBJ databases">
        <authorList>
            <person name="Gilroy R."/>
        </authorList>
    </citation>
    <scope>NUCLEOTIDE SEQUENCE</scope>
    <source>
        <strain evidence="11">ChiSxjej2B14-8506</strain>
    </source>
</reference>
<dbReference type="InterPro" id="IPR049278">
    <property type="entry name" value="MS_channel_C"/>
</dbReference>
<evidence type="ECO:0000256" key="5">
    <source>
        <dbReference type="ARBA" id="ARBA00022989"/>
    </source>
</evidence>
<evidence type="ECO:0000256" key="2">
    <source>
        <dbReference type="ARBA" id="ARBA00008017"/>
    </source>
</evidence>
<dbReference type="PANTHER" id="PTHR30460">
    <property type="entry name" value="MODERATE CONDUCTANCE MECHANOSENSITIVE CHANNEL YBIO"/>
    <property type="match status" value="1"/>
</dbReference>
<comment type="similarity">
    <text evidence="2">Belongs to the MscS (TC 1.A.23) family.</text>
</comment>
<dbReference type="InterPro" id="IPR011066">
    <property type="entry name" value="MscS_channel_C_sf"/>
</dbReference>
<dbReference type="InterPro" id="IPR045276">
    <property type="entry name" value="YbiO_bact"/>
</dbReference>
<evidence type="ECO:0000256" key="1">
    <source>
        <dbReference type="ARBA" id="ARBA00004651"/>
    </source>
</evidence>
<dbReference type="SUPFAM" id="SSF82861">
    <property type="entry name" value="Mechanosensitive channel protein MscS (YggB), transmembrane region"/>
    <property type="match status" value="1"/>
</dbReference>
<evidence type="ECO:0000259" key="9">
    <source>
        <dbReference type="Pfam" id="PF21082"/>
    </source>
</evidence>
<comment type="caution">
    <text evidence="11">The sequence shown here is derived from an EMBL/GenBank/DDBJ whole genome shotgun (WGS) entry which is preliminary data.</text>
</comment>
<dbReference type="Proteomes" id="UP000824123">
    <property type="component" value="Unassembled WGS sequence"/>
</dbReference>